<dbReference type="Proteomes" id="UP000235388">
    <property type="component" value="Unassembled WGS sequence"/>
</dbReference>
<name>A0A2N5UUG6_9BASI</name>
<feature type="region of interest" description="Disordered" evidence="1">
    <location>
        <begin position="166"/>
        <end position="204"/>
    </location>
</feature>
<reference evidence="2 3" key="1">
    <citation type="submission" date="2017-11" db="EMBL/GenBank/DDBJ databases">
        <title>De novo assembly and phasing of dikaryotic genomes from two isolates of Puccinia coronata f. sp. avenae, the causal agent of oat crown rust.</title>
        <authorList>
            <person name="Miller M.E."/>
            <person name="Zhang Y."/>
            <person name="Omidvar V."/>
            <person name="Sperschneider J."/>
            <person name="Schwessinger B."/>
            <person name="Raley C."/>
            <person name="Palmer J.M."/>
            <person name="Garnica D."/>
            <person name="Upadhyaya N."/>
            <person name="Rathjen J."/>
            <person name="Taylor J.M."/>
            <person name="Park R.F."/>
            <person name="Dodds P.N."/>
            <person name="Hirsch C.D."/>
            <person name="Kianian S.F."/>
            <person name="Figueroa M."/>
        </authorList>
    </citation>
    <scope>NUCLEOTIDE SEQUENCE [LARGE SCALE GENOMIC DNA]</scope>
    <source>
        <strain evidence="2">12NC29</strain>
    </source>
</reference>
<feature type="compositionally biased region" description="Polar residues" evidence="1">
    <location>
        <begin position="68"/>
        <end position="81"/>
    </location>
</feature>
<evidence type="ECO:0000313" key="3">
    <source>
        <dbReference type="Proteomes" id="UP000235388"/>
    </source>
</evidence>
<evidence type="ECO:0000256" key="1">
    <source>
        <dbReference type="SAM" id="MobiDB-lite"/>
    </source>
</evidence>
<dbReference type="EMBL" id="PGCJ01000169">
    <property type="protein sequence ID" value="PLW41403.1"/>
    <property type="molecule type" value="Genomic_DNA"/>
</dbReference>
<gene>
    <name evidence="2" type="ORF">PCANC_12021</name>
</gene>
<protein>
    <submittedName>
        <fullName evidence="2">Uncharacterized protein</fullName>
    </submittedName>
</protein>
<comment type="caution">
    <text evidence="2">The sequence shown here is derived from an EMBL/GenBank/DDBJ whole genome shotgun (WGS) entry which is preliminary data.</text>
</comment>
<dbReference type="AlphaFoldDB" id="A0A2N5UUG6"/>
<feature type="compositionally biased region" description="Polar residues" evidence="1">
    <location>
        <begin position="187"/>
        <end position="197"/>
    </location>
</feature>
<sequence>MKGVHENLQNFLRGCSATSRHYRHYPLESDQNHHHHHHRYHALNPPHHPLNPPHHPLNPPHHPLNQRYHPSNQRYHSSNQRCHPLNDRHYLNQKNLEMMLPLRRNKCLKDLQMVLPIRQNKCLKALVLPIRQNKCLKALVLPIRQNKCLKDLEMALVRPLPPNKYRSGAGSLTRANTDASGCGRSGTAATSHNTSVATEKVQTE</sequence>
<accession>A0A2N5UUG6</accession>
<evidence type="ECO:0000313" key="2">
    <source>
        <dbReference type="EMBL" id="PLW41403.1"/>
    </source>
</evidence>
<organism evidence="2 3">
    <name type="scientific">Puccinia coronata f. sp. avenae</name>
    <dbReference type="NCBI Taxonomy" id="200324"/>
    <lineage>
        <taxon>Eukaryota</taxon>
        <taxon>Fungi</taxon>
        <taxon>Dikarya</taxon>
        <taxon>Basidiomycota</taxon>
        <taxon>Pucciniomycotina</taxon>
        <taxon>Pucciniomycetes</taxon>
        <taxon>Pucciniales</taxon>
        <taxon>Pucciniaceae</taxon>
        <taxon>Puccinia</taxon>
    </lineage>
</organism>
<proteinExistence type="predicted"/>
<keyword evidence="3" id="KW-1185">Reference proteome</keyword>
<feature type="region of interest" description="Disordered" evidence="1">
    <location>
        <begin position="30"/>
        <end position="83"/>
    </location>
</feature>
<feature type="compositionally biased region" description="Pro residues" evidence="1">
    <location>
        <begin position="46"/>
        <end position="62"/>
    </location>
</feature>